<evidence type="ECO:0000313" key="3">
    <source>
        <dbReference type="Proteomes" id="UP000070572"/>
    </source>
</evidence>
<sequence>MKKELEGLLPALVIVTVTFSAIAALIFSANFYREKQQEAEVSNNPAIVAAWQTGKDYTCLTKDTLEFRKCEKQGEKITLGKKTDCPNEDAAFTKAGMGKSLLAVTTKSEDFNFFATAKAPPKNKVLTCYGHKTKADCIWDGTTFHFSGTEPK</sequence>
<organism evidence="2 3">
    <name type="scientific">Varibaculum cambriense</name>
    <dbReference type="NCBI Taxonomy" id="184870"/>
    <lineage>
        <taxon>Bacteria</taxon>
        <taxon>Bacillati</taxon>
        <taxon>Actinomycetota</taxon>
        <taxon>Actinomycetes</taxon>
        <taxon>Actinomycetales</taxon>
        <taxon>Actinomycetaceae</taxon>
        <taxon>Varibaculum</taxon>
    </lineage>
</organism>
<dbReference type="EMBL" id="LSDN01000003">
    <property type="protein sequence ID" value="KXB81995.1"/>
    <property type="molecule type" value="Genomic_DNA"/>
</dbReference>
<name>A0AB34X1M4_9ACTO</name>
<keyword evidence="1" id="KW-0812">Transmembrane</keyword>
<proteinExistence type="predicted"/>
<dbReference type="AlphaFoldDB" id="A0AB34X1M4"/>
<feature type="transmembrane region" description="Helical" evidence="1">
    <location>
        <begin position="12"/>
        <end position="32"/>
    </location>
</feature>
<protein>
    <submittedName>
        <fullName evidence="2">Uncharacterized protein</fullName>
    </submittedName>
</protein>
<comment type="caution">
    <text evidence="2">The sequence shown here is derived from an EMBL/GenBank/DDBJ whole genome shotgun (WGS) entry which is preliminary data.</text>
</comment>
<evidence type="ECO:0000256" key="1">
    <source>
        <dbReference type="SAM" id="Phobius"/>
    </source>
</evidence>
<dbReference type="Proteomes" id="UP000070572">
    <property type="component" value="Unassembled WGS sequence"/>
</dbReference>
<keyword evidence="1" id="KW-0472">Membrane</keyword>
<evidence type="ECO:0000313" key="2">
    <source>
        <dbReference type="EMBL" id="KXB81995.1"/>
    </source>
</evidence>
<gene>
    <name evidence="2" type="ORF">HMPREF1862_00058</name>
</gene>
<dbReference type="RefSeq" id="WP_060919947.1">
    <property type="nucleotide sequence ID" value="NZ_KQ960676.1"/>
</dbReference>
<accession>A0AB34X1M4</accession>
<reference evidence="2 3" key="1">
    <citation type="submission" date="2016-01" db="EMBL/GenBank/DDBJ databases">
        <authorList>
            <person name="Mitreva M."/>
            <person name="Pepin K.H."/>
            <person name="Mihindukulasuriya K.A."/>
            <person name="Fulton R."/>
            <person name="Fronick C."/>
            <person name="O'Laughlin M."/>
            <person name="Miner T."/>
            <person name="Herter B."/>
            <person name="Rosa B.A."/>
            <person name="Cordes M."/>
            <person name="Tomlinson C."/>
            <person name="Wollam A."/>
            <person name="Palsikar V.B."/>
            <person name="Mardis E.R."/>
            <person name="Wilson R.K."/>
        </authorList>
    </citation>
    <scope>NUCLEOTIDE SEQUENCE [LARGE SCALE GENOMIC DNA]</scope>
    <source>
        <strain evidence="2 3">DNF00696</strain>
    </source>
</reference>
<keyword evidence="1" id="KW-1133">Transmembrane helix</keyword>